<reference evidence="20 21" key="1">
    <citation type="journal article" date="2018" name="Nat. Ecol. Evol.">
        <title>Shark genomes provide insights into elasmobranch evolution and the origin of vertebrates.</title>
        <authorList>
            <person name="Hara Y"/>
            <person name="Yamaguchi K"/>
            <person name="Onimaru K"/>
            <person name="Kadota M"/>
            <person name="Koyanagi M"/>
            <person name="Keeley SD"/>
            <person name="Tatsumi K"/>
            <person name="Tanaka K"/>
            <person name="Motone F"/>
            <person name="Kageyama Y"/>
            <person name="Nozu R"/>
            <person name="Adachi N"/>
            <person name="Nishimura O"/>
            <person name="Nakagawa R"/>
            <person name="Tanegashima C"/>
            <person name="Kiyatake I"/>
            <person name="Matsumoto R"/>
            <person name="Murakumo K"/>
            <person name="Nishida K"/>
            <person name="Terakita A"/>
            <person name="Kuratani S"/>
            <person name="Sato K"/>
            <person name="Hyodo S Kuraku.S."/>
        </authorList>
    </citation>
    <scope>NUCLEOTIDE SEQUENCE [LARGE SCALE GENOMIC DNA]</scope>
</reference>
<evidence type="ECO:0000256" key="11">
    <source>
        <dbReference type="ARBA" id="ARBA00023180"/>
    </source>
</evidence>
<evidence type="ECO:0000256" key="7">
    <source>
        <dbReference type="ARBA" id="ARBA00022729"/>
    </source>
</evidence>
<dbReference type="PROSITE" id="PS51323">
    <property type="entry name" value="IGFBP_N_2"/>
    <property type="match status" value="1"/>
</dbReference>
<keyword evidence="10" id="KW-1015">Disulfide bond</keyword>
<keyword evidence="5" id="KW-0963">Cytoplasm</keyword>
<dbReference type="PROSITE" id="PS00222">
    <property type="entry name" value="IGFBP_N_1"/>
    <property type="match status" value="1"/>
</dbReference>
<keyword evidence="9" id="KW-0339">Growth factor</keyword>
<dbReference type="PANTHER" id="PTHR11348">
    <property type="entry name" value="CONNECTIVE TISSUE GROWTH FACTOR-RELATED"/>
    <property type="match status" value="1"/>
</dbReference>
<proteinExistence type="inferred from homology"/>
<dbReference type="SUPFAM" id="SSF82895">
    <property type="entry name" value="TSP-1 type 1 repeat"/>
    <property type="match status" value="1"/>
</dbReference>
<evidence type="ECO:0000256" key="9">
    <source>
        <dbReference type="ARBA" id="ARBA00023030"/>
    </source>
</evidence>
<dbReference type="GO" id="GO:0031012">
    <property type="term" value="C:extracellular matrix"/>
    <property type="evidence" value="ECO:0007669"/>
    <property type="project" value="TreeGrafter"/>
</dbReference>
<comment type="caution">
    <text evidence="15">Lacks conserved residue(s) required for the propagation of feature annotation.</text>
</comment>
<dbReference type="SMART" id="SM00214">
    <property type="entry name" value="VWC"/>
    <property type="match status" value="1"/>
</dbReference>
<dbReference type="InterPro" id="IPR017891">
    <property type="entry name" value="Insulin_GF-bd_Cys-rich_CS"/>
</dbReference>
<keyword evidence="7 16" id="KW-0732">Signal</keyword>
<evidence type="ECO:0000256" key="10">
    <source>
        <dbReference type="ARBA" id="ARBA00023157"/>
    </source>
</evidence>
<dbReference type="GO" id="GO:0008201">
    <property type="term" value="F:heparin binding"/>
    <property type="evidence" value="ECO:0007669"/>
    <property type="project" value="TreeGrafter"/>
</dbReference>
<evidence type="ECO:0000256" key="12">
    <source>
        <dbReference type="ARBA" id="ARBA00039944"/>
    </source>
</evidence>
<evidence type="ECO:0000256" key="14">
    <source>
        <dbReference type="ARBA" id="ARBA00077787"/>
    </source>
</evidence>
<evidence type="ECO:0000256" key="3">
    <source>
        <dbReference type="ARBA" id="ARBA00004613"/>
    </source>
</evidence>
<dbReference type="Pfam" id="PF00219">
    <property type="entry name" value="IGFBP"/>
    <property type="match status" value="1"/>
</dbReference>
<dbReference type="GO" id="GO:0005737">
    <property type="term" value="C:cytoplasm"/>
    <property type="evidence" value="ECO:0007669"/>
    <property type="project" value="UniProtKB-SubCell"/>
</dbReference>
<feature type="domain" description="VWFC" evidence="18">
    <location>
        <begin position="117"/>
        <end position="182"/>
    </location>
</feature>
<dbReference type="SMART" id="SM00041">
    <property type="entry name" value="CT"/>
    <property type="match status" value="1"/>
</dbReference>
<dbReference type="OrthoDB" id="365605at2759"/>
<dbReference type="InterPro" id="IPR000867">
    <property type="entry name" value="IGFBP-like"/>
</dbReference>
<dbReference type="PROSITE" id="PS01225">
    <property type="entry name" value="CTCK_2"/>
    <property type="match status" value="1"/>
</dbReference>
<feature type="chain" id="PRO_5019039695" description="CCN family member 3" evidence="16">
    <location>
        <begin position="20"/>
        <end position="362"/>
    </location>
</feature>
<dbReference type="InterPro" id="IPR043973">
    <property type="entry name" value="TSP1_CCN"/>
</dbReference>
<evidence type="ECO:0000256" key="8">
    <source>
        <dbReference type="ARBA" id="ARBA00022949"/>
    </source>
</evidence>
<evidence type="ECO:0000256" key="4">
    <source>
        <dbReference type="ARBA" id="ARBA00008125"/>
    </source>
</evidence>
<dbReference type="GO" id="GO:0008083">
    <property type="term" value="F:growth factor activity"/>
    <property type="evidence" value="ECO:0007669"/>
    <property type="project" value="UniProtKB-KW"/>
</dbReference>
<dbReference type="InterPro" id="IPR006207">
    <property type="entry name" value="Cys_knot_C"/>
</dbReference>
<comment type="similarity">
    <text evidence="4">Belongs to the CCN family.</text>
</comment>
<keyword evidence="8" id="KW-0965">Cell junction</keyword>
<dbReference type="STRING" id="75743.A0A401PIX3"/>
<dbReference type="GO" id="GO:0007155">
    <property type="term" value="P:cell adhesion"/>
    <property type="evidence" value="ECO:0007669"/>
    <property type="project" value="TreeGrafter"/>
</dbReference>
<dbReference type="PROSITE" id="PS01208">
    <property type="entry name" value="VWFC_1"/>
    <property type="match status" value="1"/>
</dbReference>
<dbReference type="InterPro" id="IPR006208">
    <property type="entry name" value="Glyco_hormone_CN"/>
</dbReference>
<dbReference type="InterPro" id="IPR009030">
    <property type="entry name" value="Growth_fac_rcpt_cys_sf"/>
</dbReference>
<evidence type="ECO:0000256" key="2">
    <source>
        <dbReference type="ARBA" id="ARBA00004496"/>
    </source>
</evidence>
<evidence type="ECO:0000259" key="19">
    <source>
        <dbReference type="PROSITE" id="PS51323"/>
    </source>
</evidence>
<dbReference type="Pfam" id="PF00007">
    <property type="entry name" value="Cys_knot"/>
    <property type="match status" value="1"/>
</dbReference>
<dbReference type="Pfam" id="PF19035">
    <property type="entry name" value="TSP1_CCN"/>
    <property type="match status" value="1"/>
</dbReference>
<dbReference type="GO" id="GO:0051239">
    <property type="term" value="P:regulation of multicellular organismal process"/>
    <property type="evidence" value="ECO:0007669"/>
    <property type="project" value="UniProtKB-ARBA"/>
</dbReference>
<protein>
    <recommendedName>
        <fullName evidence="12">CCN family member 3</fullName>
    </recommendedName>
    <alternativeName>
        <fullName evidence="13">Cellular communication network factor 3</fullName>
    </alternativeName>
    <alternativeName>
        <fullName evidence="14">Protein NOV homolog</fullName>
    </alternativeName>
</protein>
<evidence type="ECO:0000256" key="16">
    <source>
        <dbReference type="SAM" id="SignalP"/>
    </source>
</evidence>
<dbReference type="GO" id="GO:0005615">
    <property type="term" value="C:extracellular space"/>
    <property type="evidence" value="ECO:0007669"/>
    <property type="project" value="TreeGrafter"/>
</dbReference>
<dbReference type="PROSITE" id="PS01185">
    <property type="entry name" value="CTCK_1"/>
    <property type="match status" value="1"/>
</dbReference>
<evidence type="ECO:0000313" key="20">
    <source>
        <dbReference type="EMBL" id="GCB73074.1"/>
    </source>
</evidence>
<keyword evidence="6" id="KW-0964">Secreted</keyword>
<comment type="subcellular location">
    <subcellularLocation>
        <location evidence="1">Cell junction</location>
    </subcellularLocation>
    <subcellularLocation>
        <location evidence="2">Cytoplasm</location>
    </subcellularLocation>
    <subcellularLocation>
        <location evidence="3">Secreted</location>
    </subcellularLocation>
</comment>
<gene>
    <name evidence="20" type="ORF">scyTo_0002337</name>
</gene>
<dbReference type="InterPro" id="IPR001007">
    <property type="entry name" value="VWF_dom"/>
</dbReference>
<evidence type="ECO:0000256" key="1">
    <source>
        <dbReference type="ARBA" id="ARBA00004282"/>
    </source>
</evidence>
<dbReference type="OMA" id="RKIMWIN"/>
<dbReference type="PANTHER" id="PTHR11348:SF4">
    <property type="entry name" value="CCN FAMILY MEMBER 4"/>
    <property type="match status" value="1"/>
</dbReference>
<dbReference type="GO" id="GO:0005178">
    <property type="term" value="F:integrin binding"/>
    <property type="evidence" value="ECO:0007669"/>
    <property type="project" value="TreeGrafter"/>
</dbReference>
<dbReference type="PROSITE" id="PS50184">
    <property type="entry name" value="VWFC_2"/>
    <property type="match status" value="1"/>
</dbReference>
<evidence type="ECO:0000256" key="5">
    <source>
        <dbReference type="ARBA" id="ARBA00022490"/>
    </source>
</evidence>
<evidence type="ECO:0000256" key="13">
    <source>
        <dbReference type="ARBA" id="ARBA00042352"/>
    </source>
</evidence>
<evidence type="ECO:0000313" key="21">
    <source>
        <dbReference type="Proteomes" id="UP000288216"/>
    </source>
</evidence>
<evidence type="ECO:0000259" key="17">
    <source>
        <dbReference type="PROSITE" id="PS01225"/>
    </source>
</evidence>
<keyword evidence="21" id="KW-1185">Reference proteome</keyword>
<feature type="domain" description="IGFBP N-terminal" evidence="19">
    <location>
        <begin position="41"/>
        <end position="114"/>
    </location>
</feature>
<dbReference type="InterPro" id="IPR050941">
    <property type="entry name" value="CCN"/>
</dbReference>
<accession>A0A401PIX3</accession>
<dbReference type="Pfam" id="PF00093">
    <property type="entry name" value="VWC"/>
    <property type="match status" value="1"/>
</dbReference>
<evidence type="ECO:0000259" key="18">
    <source>
        <dbReference type="PROSITE" id="PS50184"/>
    </source>
</evidence>
<dbReference type="InterPro" id="IPR036383">
    <property type="entry name" value="TSP1_rpt_sf"/>
</dbReference>
<sequence length="362" mass="41334">MKRLLLWILVASNILQGLTQNSKEASEDSENSIDFVHPYNRTQYCHWPCQCPKRMPRCPPGVSLMMDGCECCKACAKQLRENCTEADTCDRHKGLYCDYSRDAPKYEVGLCAYTVGVGCELNGVWYANGQGFQPNCKYKCTCVNGVIGCIPKCRQSRPPLVWCQNPRRVKMPGKCCERWICDESKKLRKTAPRHVSMSAYTGKSEEWRRNCLVQTTPWSTCSQSCGMGISTRISNENGQCKLMKERRLCYLRPCNVDITKHIKEGKKCLSILKQIEPMNFTLSGCVSRRTYRPKYCGVCTDDRCCTPQKSKTIEVNFDCPDGLGFSKNLMWINSCFCNLRCKNPNDIFADLSYYPNYSEISN</sequence>
<dbReference type="SMART" id="SM00209">
    <property type="entry name" value="TSP1"/>
    <property type="match status" value="1"/>
</dbReference>
<name>A0A401PIX3_SCYTO</name>
<evidence type="ECO:0000256" key="6">
    <source>
        <dbReference type="ARBA" id="ARBA00022525"/>
    </source>
</evidence>
<comment type="caution">
    <text evidence="20">The sequence shown here is derived from an EMBL/GenBank/DDBJ whole genome shotgun (WGS) entry which is preliminary data.</text>
</comment>
<feature type="domain" description="CTCK" evidence="17">
    <location>
        <begin position="268"/>
        <end position="342"/>
    </location>
</feature>
<feature type="signal peptide" evidence="16">
    <location>
        <begin position="1"/>
        <end position="19"/>
    </location>
</feature>
<dbReference type="SMART" id="SM00121">
    <property type="entry name" value="IB"/>
    <property type="match status" value="1"/>
</dbReference>
<dbReference type="FunFam" id="2.20.100.10:FF:000046">
    <property type="entry name" value="Cellular communication network factor 4"/>
    <property type="match status" value="1"/>
</dbReference>
<dbReference type="EMBL" id="BFAA01000580">
    <property type="protein sequence ID" value="GCB73074.1"/>
    <property type="molecule type" value="Genomic_DNA"/>
</dbReference>
<dbReference type="InterPro" id="IPR000884">
    <property type="entry name" value="TSP1_rpt"/>
</dbReference>
<dbReference type="GO" id="GO:0070161">
    <property type="term" value="C:anchoring junction"/>
    <property type="evidence" value="ECO:0007669"/>
    <property type="project" value="UniProtKB-SubCell"/>
</dbReference>
<dbReference type="GO" id="GO:0045597">
    <property type="term" value="P:positive regulation of cell differentiation"/>
    <property type="evidence" value="ECO:0007669"/>
    <property type="project" value="TreeGrafter"/>
</dbReference>
<dbReference type="AlphaFoldDB" id="A0A401PIX3"/>
<keyword evidence="11" id="KW-0325">Glycoprotein</keyword>
<dbReference type="SUPFAM" id="SSF57184">
    <property type="entry name" value="Growth factor receptor domain"/>
    <property type="match status" value="1"/>
</dbReference>
<dbReference type="PROSITE" id="PS50092">
    <property type="entry name" value="TSP1"/>
    <property type="match status" value="1"/>
</dbReference>
<dbReference type="Proteomes" id="UP000288216">
    <property type="component" value="Unassembled WGS sequence"/>
</dbReference>
<dbReference type="InterPro" id="IPR012395">
    <property type="entry name" value="IGFBP_CNN"/>
</dbReference>
<dbReference type="PIRSF" id="PIRSF036495">
    <property type="entry name" value="IGFBP_rP_CNN"/>
    <property type="match status" value="1"/>
</dbReference>
<organism evidence="20 21">
    <name type="scientific">Scyliorhinus torazame</name>
    <name type="common">Cloudy catshark</name>
    <name type="synonym">Catulus torazame</name>
    <dbReference type="NCBI Taxonomy" id="75743"/>
    <lineage>
        <taxon>Eukaryota</taxon>
        <taxon>Metazoa</taxon>
        <taxon>Chordata</taxon>
        <taxon>Craniata</taxon>
        <taxon>Vertebrata</taxon>
        <taxon>Chondrichthyes</taxon>
        <taxon>Elasmobranchii</taxon>
        <taxon>Galeomorphii</taxon>
        <taxon>Galeoidea</taxon>
        <taxon>Carcharhiniformes</taxon>
        <taxon>Scyliorhinidae</taxon>
        <taxon>Scyliorhinus</taxon>
    </lineage>
</organism>
<evidence type="ECO:0000256" key="15">
    <source>
        <dbReference type="PROSITE-ProRule" id="PRU00039"/>
    </source>
</evidence>
<dbReference type="SUPFAM" id="SSF57603">
    <property type="entry name" value="FnI-like domain"/>
    <property type="match status" value="1"/>
</dbReference>